<evidence type="ECO:0000256" key="3">
    <source>
        <dbReference type="ARBA" id="ARBA00023002"/>
    </source>
</evidence>
<dbReference type="SUPFAM" id="SSF47741">
    <property type="entry name" value="CO dehydrogenase ISP C-domain like"/>
    <property type="match status" value="1"/>
</dbReference>
<dbReference type="PANTHER" id="PTHR44379">
    <property type="entry name" value="OXIDOREDUCTASE WITH IRON-SULFUR SUBUNIT"/>
    <property type="match status" value="1"/>
</dbReference>
<keyword evidence="3" id="KW-0560">Oxidoreductase</keyword>
<dbReference type="GO" id="GO:0051537">
    <property type="term" value="F:2 iron, 2 sulfur cluster binding"/>
    <property type="evidence" value="ECO:0007669"/>
    <property type="project" value="UniProtKB-KW"/>
</dbReference>
<evidence type="ECO:0000313" key="8">
    <source>
        <dbReference type="Proteomes" id="UP000243650"/>
    </source>
</evidence>
<feature type="domain" description="2Fe-2S ferredoxin-type" evidence="6">
    <location>
        <begin position="6"/>
        <end position="82"/>
    </location>
</feature>
<dbReference type="InterPro" id="IPR051452">
    <property type="entry name" value="Diverse_Oxidoreductases"/>
</dbReference>
<dbReference type="RefSeq" id="WP_105957564.1">
    <property type="nucleotide sequence ID" value="NZ_PVNS01000001.1"/>
</dbReference>
<keyword evidence="2" id="KW-0479">Metal-binding</keyword>
<dbReference type="Gene3D" id="3.10.20.30">
    <property type="match status" value="1"/>
</dbReference>
<dbReference type="Pfam" id="PF00111">
    <property type="entry name" value="Fer2"/>
    <property type="match status" value="1"/>
</dbReference>
<dbReference type="OrthoDB" id="9796880at2"/>
<dbReference type="Proteomes" id="UP000243650">
    <property type="component" value="Unassembled WGS sequence"/>
</dbReference>
<evidence type="ECO:0000313" key="7">
    <source>
        <dbReference type="EMBL" id="PRO67179.1"/>
    </source>
</evidence>
<dbReference type="GO" id="GO:0016491">
    <property type="term" value="F:oxidoreductase activity"/>
    <property type="evidence" value="ECO:0007669"/>
    <property type="project" value="UniProtKB-KW"/>
</dbReference>
<proteinExistence type="predicted"/>
<organism evidence="7 8">
    <name type="scientific">Alkalicoccus urumqiensis</name>
    <name type="common">Bacillus urumqiensis</name>
    <dbReference type="NCBI Taxonomy" id="1548213"/>
    <lineage>
        <taxon>Bacteria</taxon>
        <taxon>Bacillati</taxon>
        <taxon>Bacillota</taxon>
        <taxon>Bacilli</taxon>
        <taxon>Bacillales</taxon>
        <taxon>Bacillaceae</taxon>
        <taxon>Alkalicoccus</taxon>
    </lineage>
</organism>
<evidence type="ECO:0000256" key="2">
    <source>
        <dbReference type="ARBA" id="ARBA00022723"/>
    </source>
</evidence>
<dbReference type="AlphaFoldDB" id="A0A2P6MLM3"/>
<dbReference type="InterPro" id="IPR006058">
    <property type="entry name" value="2Fe2S_fd_BS"/>
</dbReference>
<dbReference type="PROSITE" id="PS00197">
    <property type="entry name" value="2FE2S_FER_1"/>
    <property type="match status" value="1"/>
</dbReference>
<sequence>MTEKTAEYTLSINGSDVVVPADGSRRLIDILREDLQLKGTKISCEIGRCGACMVLVDGRAMNACLLMAYQCSGREIETIEGIRDTDITEAFLEEGAMQCGYCTPGMVVSLTGMLRQDRERTREELEEGLTGNLCRCTGYGGMHRVLERLSVKESHERSAVR</sequence>
<gene>
    <name evidence="7" type="ORF">C6I21_01060</name>
</gene>
<dbReference type="CDD" id="cd00207">
    <property type="entry name" value="fer2"/>
    <property type="match status" value="1"/>
</dbReference>
<dbReference type="Gene3D" id="1.10.150.120">
    <property type="entry name" value="[2Fe-2S]-binding domain"/>
    <property type="match status" value="1"/>
</dbReference>
<dbReference type="SUPFAM" id="SSF54292">
    <property type="entry name" value="2Fe-2S ferredoxin-like"/>
    <property type="match status" value="1"/>
</dbReference>
<dbReference type="EMBL" id="PVNS01000001">
    <property type="protein sequence ID" value="PRO67179.1"/>
    <property type="molecule type" value="Genomic_DNA"/>
</dbReference>
<dbReference type="Pfam" id="PF01799">
    <property type="entry name" value="Fer2_2"/>
    <property type="match status" value="1"/>
</dbReference>
<name>A0A2P6MLM3_ALKUR</name>
<dbReference type="GO" id="GO:0046872">
    <property type="term" value="F:metal ion binding"/>
    <property type="evidence" value="ECO:0007669"/>
    <property type="project" value="UniProtKB-KW"/>
</dbReference>
<keyword evidence="8" id="KW-1185">Reference proteome</keyword>
<accession>A0A2P6MLM3</accession>
<protein>
    <submittedName>
        <fullName evidence="7">Xanthine dehydrogenase subunit E</fullName>
    </submittedName>
</protein>
<dbReference type="PROSITE" id="PS51085">
    <property type="entry name" value="2FE2S_FER_2"/>
    <property type="match status" value="1"/>
</dbReference>
<dbReference type="InterPro" id="IPR036010">
    <property type="entry name" value="2Fe-2S_ferredoxin-like_sf"/>
</dbReference>
<reference evidence="7 8" key="1">
    <citation type="submission" date="2018-03" db="EMBL/GenBank/DDBJ databases">
        <title>Bacillus urumqiensis sp. nov., a moderately haloalkaliphilic bacterium isolated from a salt lake.</title>
        <authorList>
            <person name="Zhao B."/>
            <person name="Liao Z."/>
        </authorList>
    </citation>
    <scope>NUCLEOTIDE SEQUENCE [LARGE SCALE GENOMIC DNA]</scope>
    <source>
        <strain evidence="7 8">BZ-SZ-XJ18</strain>
    </source>
</reference>
<comment type="caution">
    <text evidence="7">The sequence shown here is derived from an EMBL/GenBank/DDBJ whole genome shotgun (WGS) entry which is preliminary data.</text>
</comment>
<dbReference type="PANTHER" id="PTHR44379:SF7">
    <property type="entry name" value="XANTHINE DEHYDROGENASE SUBUNIT E-RELATED"/>
    <property type="match status" value="1"/>
</dbReference>
<dbReference type="InterPro" id="IPR001041">
    <property type="entry name" value="2Fe-2S_ferredoxin-type"/>
</dbReference>
<keyword evidence="4" id="KW-0408">Iron</keyword>
<keyword evidence="1" id="KW-0001">2Fe-2S</keyword>
<evidence type="ECO:0000259" key="6">
    <source>
        <dbReference type="PROSITE" id="PS51085"/>
    </source>
</evidence>
<dbReference type="InterPro" id="IPR036884">
    <property type="entry name" value="2Fe-2S-bd_dom_sf"/>
</dbReference>
<dbReference type="InterPro" id="IPR002888">
    <property type="entry name" value="2Fe-2S-bd"/>
</dbReference>
<evidence type="ECO:0000256" key="4">
    <source>
        <dbReference type="ARBA" id="ARBA00023004"/>
    </source>
</evidence>
<evidence type="ECO:0000256" key="1">
    <source>
        <dbReference type="ARBA" id="ARBA00022714"/>
    </source>
</evidence>
<keyword evidence="5" id="KW-0411">Iron-sulfur</keyword>
<dbReference type="InterPro" id="IPR012675">
    <property type="entry name" value="Beta-grasp_dom_sf"/>
</dbReference>
<evidence type="ECO:0000256" key="5">
    <source>
        <dbReference type="ARBA" id="ARBA00023014"/>
    </source>
</evidence>